<feature type="modified residue" description="4-aspartylphosphate" evidence="5 7">
    <location>
        <position position="56"/>
    </location>
</feature>
<comment type="caution">
    <text evidence="10">The sequence shown here is derived from an EMBL/GenBank/DDBJ whole genome shotgun (WGS) entry which is preliminary data.</text>
</comment>
<evidence type="ECO:0000259" key="8">
    <source>
        <dbReference type="PROSITE" id="PS50110"/>
    </source>
</evidence>
<dbReference type="Pfam" id="PF01339">
    <property type="entry name" value="CheB_methylest"/>
    <property type="match status" value="1"/>
</dbReference>
<dbReference type="SUPFAM" id="SSF52172">
    <property type="entry name" value="CheY-like"/>
    <property type="match status" value="1"/>
</dbReference>
<name>A0A841IXZ3_9SPHN</name>
<dbReference type="PROSITE" id="PS50110">
    <property type="entry name" value="RESPONSE_REGULATORY"/>
    <property type="match status" value="1"/>
</dbReference>
<keyword evidence="5 7" id="KW-0597">Phosphoprotein</keyword>
<dbReference type="Gene3D" id="3.40.50.180">
    <property type="entry name" value="Methylesterase CheB, C-terminal domain"/>
    <property type="match status" value="1"/>
</dbReference>
<feature type="active site" evidence="5">
    <location>
        <position position="299"/>
    </location>
</feature>
<keyword evidence="11" id="KW-1185">Reference proteome</keyword>
<sequence>MAAIKVLVVDDSITMRALFTSALERSSDLTVIGAAANASEAREMIASMRPDVVTLDIEMPGMNGIDFLEEIMTTKPMPVVMLSTLTQKGAEVTLRALELGAVDCFPKPTKATPDEFEKISGKLCKLVATAAKSKVKKYDPAAAAAKAAEAAAAAAAPAQANAPAYKWNGSIVAISASTGGGVAVTELLSAWPANCPPTIVLQQLEDGLAVPFASRLNAAIAPEVKMAADGMALEQGCVYVLSHPDKHGLIDRWPGGSIRLLARDPVNGARPSADLLLTTVAKAGRDKAVGVILSGMGTDGVAGMMAIRQAGGLTLCQDRDSAMVFETSEAALAKGAVEAELGISALAQAILNRCEVKTLAA</sequence>
<dbReference type="Proteomes" id="UP000552700">
    <property type="component" value="Unassembled WGS sequence"/>
</dbReference>
<dbReference type="InterPro" id="IPR008248">
    <property type="entry name" value="CheB-like"/>
</dbReference>
<comment type="catalytic activity">
    <reaction evidence="4 5">
        <text>[protein]-L-glutamate 5-O-methyl ester + H2O = L-glutamyl-[protein] + methanol + H(+)</text>
        <dbReference type="Rhea" id="RHEA:23236"/>
        <dbReference type="Rhea" id="RHEA-COMP:10208"/>
        <dbReference type="Rhea" id="RHEA-COMP:10311"/>
        <dbReference type="ChEBI" id="CHEBI:15377"/>
        <dbReference type="ChEBI" id="CHEBI:15378"/>
        <dbReference type="ChEBI" id="CHEBI:17790"/>
        <dbReference type="ChEBI" id="CHEBI:29973"/>
        <dbReference type="ChEBI" id="CHEBI:82795"/>
        <dbReference type="EC" id="3.1.1.61"/>
    </reaction>
</comment>
<dbReference type="AlphaFoldDB" id="A0A841IXZ3"/>
<dbReference type="PROSITE" id="PS50122">
    <property type="entry name" value="CHEB"/>
    <property type="match status" value="1"/>
</dbReference>
<accession>A0A841IXZ3</accession>
<dbReference type="GO" id="GO:0050568">
    <property type="term" value="F:protein-glutamine glutaminase activity"/>
    <property type="evidence" value="ECO:0007669"/>
    <property type="project" value="UniProtKB-UniRule"/>
</dbReference>
<comment type="subcellular location">
    <subcellularLocation>
        <location evidence="5">Cytoplasm</location>
    </subcellularLocation>
</comment>
<dbReference type="GO" id="GO:0006935">
    <property type="term" value="P:chemotaxis"/>
    <property type="evidence" value="ECO:0007669"/>
    <property type="project" value="UniProtKB-UniRule"/>
</dbReference>
<dbReference type="PANTHER" id="PTHR42872:SF6">
    <property type="entry name" value="PROTEIN-GLUTAMATE METHYLESTERASE_PROTEIN-GLUTAMINE GLUTAMINASE"/>
    <property type="match status" value="1"/>
</dbReference>
<evidence type="ECO:0000256" key="4">
    <source>
        <dbReference type="ARBA" id="ARBA00048267"/>
    </source>
</evidence>
<dbReference type="EMBL" id="JACIJP010000001">
    <property type="protein sequence ID" value="MBB6123487.1"/>
    <property type="molecule type" value="Genomic_DNA"/>
</dbReference>
<keyword evidence="2 5" id="KW-0145">Chemotaxis</keyword>
<comment type="similarity">
    <text evidence="5">Belongs to the CheB family.</text>
</comment>
<gene>
    <name evidence="5" type="primary">cheB</name>
    <name evidence="10" type="ORF">FHS92_001194</name>
</gene>
<evidence type="ECO:0000256" key="1">
    <source>
        <dbReference type="ARBA" id="ARBA00022490"/>
    </source>
</evidence>
<evidence type="ECO:0000313" key="10">
    <source>
        <dbReference type="EMBL" id="MBB6123487.1"/>
    </source>
</evidence>
<evidence type="ECO:0000259" key="9">
    <source>
        <dbReference type="PROSITE" id="PS50122"/>
    </source>
</evidence>
<dbReference type="GO" id="GO:0005737">
    <property type="term" value="C:cytoplasm"/>
    <property type="evidence" value="ECO:0007669"/>
    <property type="project" value="UniProtKB-SubCell"/>
</dbReference>
<evidence type="ECO:0000256" key="5">
    <source>
        <dbReference type="HAMAP-Rule" id="MF_00099"/>
    </source>
</evidence>
<comment type="domain">
    <text evidence="5">Contains a C-terminal catalytic domain, and an N-terminal region which modulates catalytic activity.</text>
</comment>
<comment type="PTM">
    <text evidence="5">Phosphorylated by CheA. Phosphorylation of the N-terminal regulatory domain activates the methylesterase activity.</text>
</comment>
<dbReference type="PIRSF" id="PIRSF000876">
    <property type="entry name" value="RR_chemtxs_CheB"/>
    <property type="match status" value="1"/>
</dbReference>
<dbReference type="Gene3D" id="3.40.50.2300">
    <property type="match status" value="1"/>
</dbReference>
<proteinExistence type="inferred from homology"/>
<organism evidence="10 11">
    <name type="scientific">Sphingobium subterraneum</name>
    <dbReference type="NCBI Taxonomy" id="627688"/>
    <lineage>
        <taxon>Bacteria</taxon>
        <taxon>Pseudomonadati</taxon>
        <taxon>Pseudomonadota</taxon>
        <taxon>Alphaproteobacteria</taxon>
        <taxon>Sphingomonadales</taxon>
        <taxon>Sphingomonadaceae</taxon>
        <taxon>Sphingobium</taxon>
    </lineage>
</organism>
<dbReference type="CDD" id="cd17541">
    <property type="entry name" value="REC_CheB-like"/>
    <property type="match status" value="1"/>
</dbReference>
<dbReference type="InterPro" id="IPR000673">
    <property type="entry name" value="Sig_transdc_resp-reg_Me-estase"/>
</dbReference>
<dbReference type="EC" id="3.1.1.61" evidence="5"/>
<comment type="function">
    <text evidence="5">Involved in chemotaxis. Part of a chemotaxis signal transduction system that modulates chemotaxis in response to various stimuli. Catalyzes the demethylation of specific methylglutamate residues introduced into the chemoreceptors (methyl-accepting chemotaxis proteins or MCP) by CheR. Also mediates the irreversible deamidation of specific glutamine residues to glutamic acid.</text>
</comment>
<dbReference type="EC" id="3.5.1.44" evidence="5"/>
<dbReference type="GO" id="GO:0000156">
    <property type="term" value="F:phosphorelay response regulator activity"/>
    <property type="evidence" value="ECO:0007669"/>
    <property type="project" value="InterPro"/>
</dbReference>
<dbReference type="InterPro" id="IPR001789">
    <property type="entry name" value="Sig_transdc_resp-reg_receiver"/>
</dbReference>
<dbReference type="Pfam" id="PF00072">
    <property type="entry name" value="Response_reg"/>
    <property type="match status" value="1"/>
</dbReference>
<keyword evidence="1 5" id="KW-0963">Cytoplasm</keyword>
<dbReference type="RefSeq" id="WP_184078429.1">
    <property type="nucleotide sequence ID" value="NZ_JACIJP010000001.1"/>
</dbReference>
<dbReference type="PANTHER" id="PTHR42872">
    <property type="entry name" value="PROTEIN-GLUTAMATE METHYLESTERASE/PROTEIN-GLUTAMINE GLUTAMINASE"/>
    <property type="match status" value="1"/>
</dbReference>
<reference evidence="10 11" key="1">
    <citation type="submission" date="2020-08" db="EMBL/GenBank/DDBJ databases">
        <title>Genomic Encyclopedia of Type Strains, Phase IV (KMG-IV): sequencing the most valuable type-strain genomes for metagenomic binning, comparative biology and taxonomic classification.</title>
        <authorList>
            <person name="Goeker M."/>
        </authorList>
    </citation>
    <scope>NUCLEOTIDE SEQUENCE [LARGE SCALE GENOMIC DNA]</scope>
    <source>
        <strain evidence="10 11">DSM 102255</strain>
    </source>
</reference>
<feature type="active site" evidence="5">
    <location>
        <position position="177"/>
    </location>
</feature>
<dbReference type="HAMAP" id="MF_00099">
    <property type="entry name" value="CheB_chemtxs"/>
    <property type="match status" value="1"/>
</dbReference>
<evidence type="ECO:0000256" key="7">
    <source>
        <dbReference type="PROSITE-ProRule" id="PRU00169"/>
    </source>
</evidence>
<feature type="domain" description="CheB-type methylesterase" evidence="9">
    <location>
        <begin position="171"/>
        <end position="357"/>
    </location>
</feature>
<evidence type="ECO:0000313" key="11">
    <source>
        <dbReference type="Proteomes" id="UP000552700"/>
    </source>
</evidence>
<keyword evidence="3 5" id="KW-0378">Hydrolase</keyword>
<evidence type="ECO:0000256" key="3">
    <source>
        <dbReference type="ARBA" id="ARBA00022801"/>
    </source>
</evidence>
<dbReference type="InterPro" id="IPR011006">
    <property type="entry name" value="CheY-like_superfamily"/>
</dbReference>
<dbReference type="SMART" id="SM00448">
    <property type="entry name" value="REC"/>
    <property type="match status" value="1"/>
</dbReference>
<dbReference type="CDD" id="cd16432">
    <property type="entry name" value="CheB_Rec"/>
    <property type="match status" value="1"/>
</dbReference>
<comment type="catalytic activity">
    <reaction evidence="5">
        <text>L-glutaminyl-[protein] + H2O = L-glutamyl-[protein] + NH4(+)</text>
        <dbReference type="Rhea" id="RHEA:16441"/>
        <dbReference type="Rhea" id="RHEA-COMP:10207"/>
        <dbReference type="Rhea" id="RHEA-COMP:10208"/>
        <dbReference type="ChEBI" id="CHEBI:15377"/>
        <dbReference type="ChEBI" id="CHEBI:28938"/>
        <dbReference type="ChEBI" id="CHEBI:29973"/>
        <dbReference type="ChEBI" id="CHEBI:30011"/>
        <dbReference type="EC" id="3.5.1.44"/>
    </reaction>
</comment>
<feature type="domain" description="Response regulatory" evidence="8">
    <location>
        <begin position="5"/>
        <end position="122"/>
    </location>
</feature>
<comment type="caution">
    <text evidence="5 6">Lacks conserved residue(s) required for the propagation of feature annotation.</text>
</comment>
<dbReference type="GO" id="GO:0008984">
    <property type="term" value="F:protein-glutamate methylesterase activity"/>
    <property type="evidence" value="ECO:0007669"/>
    <property type="project" value="UniProtKB-UniRule"/>
</dbReference>
<protein>
    <recommendedName>
        <fullName evidence="5">Protein-glutamate methylesterase/protein-glutamine glutaminase</fullName>
        <ecNumber evidence="5">3.1.1.61</ecNumber>
        <ecNumber evidence="5">3.5.1.44</ecNumber>
    </recommendedName>
</protein>
<dbReference type="SUPFAM" id="SSF52738">
    <property type="entry name" value="Methylesterase CheB, C-terminal domain"/>
    <property type="match status" value="1"/>
</dbReference>
<dbReference type="InterPro" id="IPR035909">
    <property type="entry name" value="CheB_C"/>
</dbReference>
<dbReference type="NCBIfam" id="NF001965">
    <property type="entry name" value="PRK00742.1"/>
    <property type="match status" value="1"/>
</dbReference>
<evidence type="ECO:0000256" key="6">
    <source>
        <dbReference type="PROSITE-ProRule" id="PRU00050"/>
    </source>
</evidence>
<evidence type="ECO:0000256" key="2">
    <source>
        <dbReference type="ARBA" id="ARBA00022500"/>
    </source>
</evidence>